<dbReference type="InterPro" id="IPR057815">
    <property type="entry name" value="C2CD5_C"/>
</dbReference>
<dbReference type="Gene3D" id="2.60.40.150">
    <property type="entry name" value="C2 domain"/>
    <property type="match status" value="1"/>
</dbReference>
<dbReference type="InterPro" id="IPR038983">
    <property type="entry name" value="C2CD5"/>
</dbReference>
<dbReference type="GO" id="GO:0005509">
    <property type="term" value="F:calcium ion binding"/>
    <property type="evidence" value="ECO:0007669"/>
    <property type="project" value="TreeGrafter"/>
</dbReference>
<proteinExistence type="predicted"/>
<dbReference type="GO" id="GO:0065002">
    <property type="term" value="P:intracellular protein transmembrane transport"/>
    <property type="evidence" value="ECO:0007669"/>
    <property type="project" value="TreeGrafter"/>
</dbReference>
<evidence type="ECO:0000256" key="1">
    <source>
        <dbReference type="ARBA" id="ARBA00022737"/>
    </source>
</evidence>
<feature type="region of interest" description="Disordered" evidence="2">
    <location>
        <begin position="660"/>
        <end position="696"/>
    </location>
</feature>
<dbReference type="RefSeq" id="XP_004343241.2">
    <property type="nucleotide sequence ID" value="XM_004343191.2"/>
</dbReference>
<feature type="domain" description="C2" evidence="3">
    <location>
        <begin position="1"/>
        <end position="108"/>
    </location>
</feature>
<organism evidence="4 5">
    <name type="scientific">Capsaspora owczarzaki (strain ATCC 30864)</name>
    <dbReference type="NCBI Taxonomy" id="595528"/>
    <lineage>
        <taxon>Eukaryota</taxon>
        <taxon>Filasterea</taxon>
        <taxon>Capsaspora</taxon>
    </lineage>
</organism>
<dbReference type="InterPro" id="IPR035892">
    <property type="entry name" value="C2_domain_sf"/>
</dbReference>
<feature type="region of interest" description="Disordered" evidence="2">
    <location>
        <begin position="470"/>
        <end position="493"/>
    </location>
</feature>
<reference evidence="5" key="1">
    <citation type="submission" date="2011-02" db="EMBL/GenBank/DDBJ databases">
        <title>The Genome Sequence of Capsaspora owczarzaki ATCC 30864.</title>
        <authorList>
            <person name="Russ C."/>
            <person name="Cuomo C."/>
            <person name="Burger G."/>
            <person name="Gray M.W."/>
            <person name="Holland P.W.H."/>
            <person name="King N."/>
            <person name="Lang F.B.F."/>
            <person name="Roger A.J."/>
            <person name="Ruiz-Trillo I."/>
            <person name="Young S.K."/>
            <person name="Zeng Q."/>
            <person name="Gargeya S."/>
            <person name="Alvarado L."/>
            <person name="Berlin A."/>
            <person name="Chapman S.B."/>
            <person name="Chen Z."/>
            <person name="Freedman E."/>
            <person name="Gellesch M."/>
            <person name="Goldberg J."/>
            <person name="Griggs A."/>
            <person name="Gujja S."/>
            <person name="Heilman E."/>
            <person name="Heiman D."/>
            <person name="Howarth C."/>
            <person name="Mehta T."/>
            <person name="Neiman D."/>
            <person name="Pearson M."/>
            <person name="Roberts A."/>
            <person name="Saif S."/>
            <person name="Shea T."/>
            <person name="Shenoy N."/>
            <person name="Sisk P."/>
            <person name="Stolte C."/>
            <person name="Sykes S."/>
            <person name="White J."/>
            <person name="Yandava C."/>
            <person name="Haas B."/>
            <person name="Nusbaum C."/>
            <person name="Birren B."/>
        </authorList>
    </citation>
    <scope>NUCLEOTIDE SEQUENCE</scope>
    <source>
        <strain evidence="5">ATCC 30864</strain>
    </source>
</reference>
<dbReference type="Pfam" id="PF23128">
    <property type="entry name" value="YbjQ_4"/>
    <property type="match status" value="1"/>
</dbReference>
<sequence length="1175" mass="126451">MPGILKVRVSEARDLPIMDRSTELTDAYVEVKFVDESYKTIVCKKTLCPVWNADFRFELEDEELQDDTLEIKVWDQDTISSDDAIGKVLVDLNPLLSPDGPAQIAGWFPIYDTLRGIRGEVNVSVKLDLISDVNKFRDTSLGVRFFAMRCLPPFYRTTAVHGFVEELIVDDDPEHQFIDNFRTQRSSNEARQRLFAQLSGELRRKIGLKTLEMGGNAVTGYQQSFDIEQEFGIVARAIGTACTVIKPSDADQHHSPLQSPVDTPSTTTFGTHHDATGGSGAQAGGATATAINIAGAAANNAAGLTVSAAGSPSDPSGLTVGSVPLSSSLPDAVAGNTKLSVSTGMQRHVHSQQELPLITIVAFPKGVVTSIGGVVAARSVKLLDKIHNPDEPVTRDKWWIEIREEIRAHARAMGCSAVVGYSESSTVCGELCLLSGVGTAVILNWSPLTYRGLHPDDEFAPLSFLSEGADAASSTRQSSIDENARTPRGKGRSRRRERSCISCHVPFKKDALPFKTNLVRCAHCKRALVPDVIFATIEPPAGVPMNGQGCIIEARMCRPKKKAQGEANATLLGEATPFIEYELHRQLLYKLKLKGLNALFALKTQITVGESLIVGVATATAVFLSALPAPPPVQFARNNIEGSDRGDSSHLDTLTQALKDMNTRNRPEMSLGDDDDSSSDSSNSSDDSDDDGHGMVEYGDHAAFVVEVDDDADMDTMAVLFDPPLPEGFHMCTTQILPPALPLTQSSLSSLVMTPHSFVSQMSAVSQVLPPSVPMSPLSMAPSNYGTHSAPSPAVLSPNPAAPAGNVAAMNPQQQQQQPVSQNPAVGGAAPVPLVVPAFTVQALTAVRRVSLGEKRQHPNKQLAAMFHGIHQSLWFKLRSIGSCCLTDIKYDIQVPEEDVIQITMTTMVQAMRSLPETRLLHAMLERATSSSGSRDHPDEFRTVSGRRLRQQSLSTDEESLMFPMEAPDAAGQTAPGTPMRVPSASLAVVPEASQESNGSSASESNMHHVVAAPSAAPTSAPAPAAGGSSKAFVPSQVAGFSSWVAAKELHDAQRSLQRHLIEITSLSYIPNARLDKWLGSISLFLIKESSNVREDGGASAFTQRFLMEAHAMARAQVAAQGGNALISFQTKHSVIMDRNQSYQWVYITGDVVEVVRSGDKEHGLTFLGSKFKSF</sequence>
<evidence type="ECO:0000256" key="2">
    <source>
        <dbReference type="SAM" id="MobiDB-lite"/>
    </source>
</evidence>
<dbReference type="Pfam" id="PF00168">
    <property type="entry name" value="C2"/>
    <property type="match status" value="1"/>
</dbReference>
<dbReference type="GO" id="GO:0090314">
    <property type="term" value="P:positive regulation of protein targeting to membrane"/>
    <property type="evidence" value="ECO:0007669"/>
    <property type="project" value="TreeGrafter"/>
</dbReference>
<dbReference type="PROSITE" id="PS50004">
    <property type="entry name" value="C2"/>
    <property type="match status" value="1"/>
</dbReference>
<dbReference type="InterPro" id="IPR056431">
    <property type="entry name" value="C2CD5_YbjQ-rel_dom"/>
</dbReference>
<feature type="compositionally biased region" description="Polar residues" evidence="2">
    <location>
        <begin position="472"/>
        <end position="481"/>
    </location>
</feature>
<dbReference type="CDD" id="cd08688">
    <property type="entry name" value="C2_KIAA0528-like"/>
    <property type="match status" value="1"/>
</dbReference>
<keyword evidence="5" id="KW-1185">Reference proteome</keyword>
<dbReference type="EMBL" id="KE346374">
    <property type="protein sequence ID" value="KJE97542.1"/>
    <property type="molecule type" value="Genomic_DNA"/>
</dbReference>
<feature type="region of interest" description="Disordered" evidence="2">
    <location>
        <begin position="798"/>
        <end position="825"/>
    </location>
</feature>
<dbReference type="OrthoDB" id="419768at2759"/>
<gene>
    <name evidence="4" type="ORF">CAOG_007382</name>
</gene>
<dbReference type="PhylomeDB" id="A0A0D2W056"/>
<evidence type="ECO:0000313" key="5">
    <source>
        <dbReference type="Proteomes" id="UP000008743"/>
    </source>
</evidence>
<feature type="region of interest" description="Disordered" evidence="2">
    <location>
        <begin position="927"/>
        <end position="1006"/>
    </location>
</feature>
<dbReference type="InterPro" id="IPR001565">
    <property type="entry name" value="Synaptotagmin"/>
</dbReference>
<dbReference type="PRINTS" id="PR00399">
    <property type="entry name" value="SYNAPTOTAGMN"/>
</dbReference>
<evidence type="ECO:0000259" key="3">
    <source>
        <dbReference type="PROSITE" id="PS50004"/>
    </source>
</evidence>
<dbReference type="PANTHER" id="PTHR37412:SF2">
    <property type="entry name" value="C2 DOMAIN-CONTAINING PROTEIN 5"/>
    <property type="match status" value="1"/>
</dbReference>
<dbReference type="GO" id="GO:0031340">
    <property type="term" value="P:positive regulation of vesicle fusion"/>
    <property type="evidence" value="ECO:0007669"/>
    <property type="project" value="TreeGrafter"/>
</dbReference>
<dbReference type="InParanoid" id="A0A0D2W056"/>
<dbReference type="InterPro" id="IPR000008">
    <property type="entry name" value="C2_dom"/>
</dbReference>
<dbReference type="Pfam" id="PF23025">
    <property type="entry name" value="YbjQ_2"/>
    <property type="match status" value="3"/>
</dbReference>
<dbReference type="SUPFAM" id="SSF49562">
    <property type="entry name" value="C2 domain (Calcium/lipid-binding domain, CaLB)"/>
    <property type="match status" value="1"/>
</dbReference>
<evidence type="ECO:0000313" key="4">
    <source>
        <dbReference type="EMBL" id="KJE97542.1"/>
    </source>
</evidence>
<dbReference type="InterPro" id="IPR037785">
    <property type="entry name" value="C2_C2CD5"/>
</dbReference>
<dbReference type="eggNOG" id="KOG1031">
    <property type="taxonomic scope" value="Eukaryota"/>
</dbReference>
<protein>
    <recommendedName>
        <fullName evidence="3">C2 domain-containing protein</fullName>
    </recommendedName>
</protein>
<dbReference type="GO" id="GO:0005886">
    <property type="term" value="C:plasma membrane"/>
    <property type="evidence" value="ECO:0007669"/>
    <property type="project" value="TreeGrafter"/>
</dbReference>
<dbReference type="Pfam" id="PF23028">
    <property type="entry name" value="YbjQ_3"/>
    <property type="match status" value="1"/>
</dbReference>
<dbReference type="Proteomes" id="UP000008743">
    <property type="component" value="Unassembled WGS sequence"/>
</dbReference>
<name>A0A0D2W056_CAPO3</name>
<keyword evidence="1" id="KW-0677">Repeat</keyword>
<dbReference type="InterPro" id="IPR056430">
    <property type="entry name" value="C2CD5_YbjQ-like_dom"/>
</dbReference>
<dbReference type="GO" id="GO:0005544">
    <property type="term" value="F:calcium-dependent phospholipid binding"/>
    <property type="evidence" value="ECO:0007669"/>
    <property type="project" value="InterPro"/>
</dbReference>
<feature type="compositionally biased region" description="Polar residues" evidence="2">
    <location>
        <begin position="255"/>
        <end position="270"/>
    </location>
</feature>
<feature type="compositionally biased region" description="Low complexity" evidence="2">
    <location>
        <begin position="992"/>
        <end position="1005"/>
    </location>
</feature>
<dbReference type="GO" id="GO:0010828">
    <property type="term" value="P:positive regulation of D-glucose transmembrane transport"/>
    <property type="evidence" value="ECO:0007669"/>
    <property type="project" value="TreeGrafter"/>
</dbReference>
<dbReference type="PANTHER" id="PTHR37412">
    <property type="entry name" value="C2 DOMAIN-CONTAINING PROTEIN 5"/>
    <property type="match status" value="1"/>
</dbReference>
<dbReference type="AlphaFoldDB" id="A0A0D2W056"/>
<dbReference type="GO" id="GO:0072659">
    <property type="term" value="P:protein localization to plasma membrane"/>
    <property type="evidence" value="ECO:0007669"/>
    <property type="project" value="TreeGrafter"/>
</dbReference>
<accession>A0A0D2W056</accession>
<dbReference type="SMART" id="SM00239">
    <property type="entry name" value="C2"/>
    <property type="match status" value="1"/>
</dbReference>
<feature type="region of interest" description="Disordered" evidence="2">
    <location>
        <begin position="249"/>
        <end position="284"/>
    </location>
</feature>
<dbReference type="STRING" id="595528.A0A0D2W056"/>